<dbReference type="InterPro" id="IPR029066">
    <property type="entry name" value="PLP-binding_barrel"/>
</dbReference>
<dbReference type="Gene3D" id="2.40.37.10">
    <property type="entry name" value="Lyase, Ornithine Decarboxylase, Chain A, domain 1"/>
    <property type="match status" value="1"/>
</dbReference>
<dbReference type="AlphaFoldDB" id="T0KAN5"/>
<name>T0KAN5_COLGC</name>
<reference evidence="2" key="1">
    <citation type="journal article" date="2013" name="Mol. Plant Microbe Interact.">
        <title>Global aspects of pacC regulation of pathogenicity genes in Colletotrichum gloeosporioides as revealed by transcriptome analysis.</title>
        <authorList>
            <person name="Alkan N."/>
            <person name="Meng X."/>
            <person name="Friedlander G."/>
            <person name="Reuveni E."/>
            <person name="Sukno S."/>
            <person name="Sherman A."/>
            <person name="Thon M."/>
            <person name="Fluhr R."/>
            <person name="Prusky D."/>
        </authorList>
    </citation>
    <scope>NUCLEOTIDE SEQUENCE [LARGE SCALE GENOMIC DNA]</scope>
    <source>
        <strain evidence="2">Cg-14</strain>
    </source>
</reference>
<protein>
    <submittedName>
        <fullName evidence="1">Uncharacterized protein</fullName>
    </submittedName>
</protein>
<accession>T0KAN5</accession>
<dbReference type="InterPro" id="IPR009006">
    <property type="entry name" value="Ala_racemase/Decarboxylase_C"/>
</dbReference>
<organism evidence="1 2">
    <name type="scientific">Colletotrichum gloeosporioides (strain Cg-14)</name>
    <name type="common">Anthracnose fungus</name>
    <name type="synonym">Glomerella cingulata</name>
    <dbReference type="NCBI Taxonomy" id="1237896"/>
    <lineage>
        <taxon>Eukaryota</taxon>
        <taxon>Fungi</taxon>
        <taxon>Dikarya</taxon>
        <taxon>Ascomycota</taxon>
        <taxon>Pezizomycotina</taxon>
        <taxon>Sordariomycetes</taxon>
        <taxon>Hypocreomycetidae</taxon>
        <taxon>Glomerellales</taxon>
        <taxon>Glomerellaceae</taxon>
        <taxon>Colletotrichum</taxon>
        <taxon>Colletotrichum gloeosporioides species complex</taxon>
    </lineage>
</organism>
<proteinExistence type="predicted"/>
<dbReference type="Proteomes" id="UP000015530">
    <property type="component" value="Unassembled WGS sequence"/>
</dbReference>
<evidence type="ECO:0000313" key="2">
    <source>
        <dbReference type="Proteomes" id="UP000015530"/>
    </source>
</evidence>
<gene>
    <name evidence="1" type="ORF">CGLO_11593</name>
</gene>
<comment type="caution">
    <text evidence="1">The sequence shown here is derived from an EMBL/GenBank/DDBJ whole genome shotgun (WGS) entry which is preliminary data.</text>
</comment>
<dbReference type="EMBL" id="AMYD01002415">
    <property type="protein sequence ID" value="EQB49099.1"/>
    <property type="molecule type" value="Genomic_DNA"/>
</dbReference>
<dbReference type="GO" id="GO:0003824">
    <property type="term" value="F:catalytic activity"/>
    <property type="evidence" value="ECO:0007669"/>
    <property type="project" value="InterPro"/>
</dbReference>
<dbReference type="OrthoDB" id="2591682at2759"/>
<evidence type="ECO:0000313" key="1">
    <source>
        <dbReference type="EMBL" id="EQB49099.1"/>
    </source>
</evidence>
<dbReference type="Gene3D" id="3.20.20.10">
    <property type="entry name" value="Alanine racemase"/>
    <property type="match status" value="1"/>
</dbReference>
<dbReference type="SUPFAM" id="SSF50621">
    <property type="entry name" value="Alanine racemase C-terminal domain-like"/>
    <property type="match status" value="1"/>
</dbReference>
<sequence length="42" mass="4715">MPEIWIEPGRSLVGDAGTTLYTIGSSKHLYIKRNMKPQVPTK</sequence>
<dbReference type="HOGENOM" id="CLU_3260493_0_0_1"/>